<dbReference type="PANTHER" id="PTHR43405:SF1">
    <property type="entry name" value="GLYCOSYL HYDROLASE DIGH"/>
    <property type="match status" value="1"/>
</dbReference>
<evidence type="ECO:0000259" key="3">
    <source>
        <dbReference type="Pfam" id="PF02638"/>
    </source>
</evidence>
<dbReference type="PANTHER" id="PTHR43405">
    <property type="entry name" value="GLYCOSYL HYDROLASE DIGH"/>
    <property type="match status" value="1"/>
</dbReference>
<dbReference type="SUPFAM" id="SSF51445">
    <property type="entry name" value="(Trans)glycosidases"/>
    <property type="match status" value="1"/>
</dbReference>
<evidence type="ECO:0000313" key="4">
    <source>
        <dbReference type="EMBL" id="HIU35289.1"/>
    </source>
</evidence>
<sequence>MKKKWIGFLLLTAAAVLAAVLGVRFRASQQQEGTPPTPTAQTAPAAQAGEIRAVWIYYSELSMQSAGGGTRADFEKKAREMTENIREAGLNTVILHVRPFCDAFYPSEIFPWSAYLTGTQGAAVDYDPLGIFLDCAKAQGLAVQGWFNPYRVSLSQNWDALAENNPAKIWYEAGETEHLLLTENGIYLNPASARAQALILDGVRELLTKYALDAVHIDDYFYPTTDPSADAAQYEAYKAGGGTLALADWRRENVSSFVGGLYAAVKAVRPETQVVISPGGDIQKNYESLYADVARWAREPGFLDVLMPQLYYGFENAARPFSETAAQWAALPLADGVRLCFGLAAYKCGKEDKFAGTGKAEWQQHTDILSRQLALCRTLPQYSGFAVYSYSSVFSENATENAKKEWKNLKNMLQ</sequence>
<dbReference type="AlphaFoldDB" id="A0A9D1LD41"/>
<dbReference type="Proteomes" id="UP000824071">
    <property type="component" value="Unassembled WGS sequence"/>
</dbReference>
<dbReference type="Pfam" id="PF02638">
    <property type="entry name" value="GHL10"/>
    <property type="match status" value="1"/>
</dbReference>
<keyword evidence="1 2" id="KW-0732">Signal</keyword>
<dbReference type="InterPro" id="IPR052177">
    <property type="entry name" value="Divisome_Glycosyl_Hydrolase"/>
</dbReference>
<protein>
    <submittedName>
        <fullName evidence="4">Family 10 glycosylhydrolase</fullName>
    </submittedName>
</protein>
<dbReference type="InterPro" id="IPR003790">
    <property type="entry name" value="GHL10"/>
</dbReference>
<gene>
    <name evidence="4" type="ORF">IAC53_01600</name>
</gene>
<evidence type="ECO:0000313" key="5">
    <source>
        <dbReference type="Proteomes" id="UP000824071"/>
    </source>
</evidence>
<dbReference type="InterPro" id="IPR017853">
    <property type="entry name" value="GH"/>
</dbReference>
<evidence type="ECO:0000256" key="2">
    <source>
        <dbReference type="SAM" id="SignalP"/>
    </source>
</evidence>
<evidence type="ECO:0000256" key="1">
    <source>
        <dbReference type="ARBA" id="ARBA00022729"/>
    </source>
</evidence>
<reference evidence="4" key="1">
    <citation type="submission" date="2020-10" db="EMBL/GenBank/DDBJ databases">
        <authorList>
            <person name="Gilroy R."/>
        </authorList>
    </citation>
    <scope>NUCLEOTIDE SEQUENCE</scope>
    <source>
        <strain evidence="4">ChiGjej1B1-19959</strain>
    </source>
</reference>
<reference evidence="4" key="2">
    <citation type="journal article" date="2021" name="PeerJ">
        <title>Extensive microbial diversity within the chicken gut microbiome revealed by metagenomics and culture.</title>
        <authorList>
            <person name="Gilroy R."/>
            <person name="Ravi A."/>
            <person name="Getino M."/>
            <person name="Pursley I."/>
            <person name="Horton D.L."/>
            <person name="Alikhan N.F."/>
            <person name="Baker D."/>
            <person name="Gharbi K."/>
            <person name="Hall N."/>
            <person name="Watson M."/>
            <person name="Adriaenssens E.M."/>
            <person name="Foster-Nyarko E."/>
            <person name="Jarju S."/>
            <person name="Secka A."/>
            <person name="Antonio M."/>
            <person name="Oren A."/>
            <person name="Chaudhuri R.R."/>
            <person name="La Ragione R."/>
            <person name="Hildebrand F."/>
            <person name="Pallen M.J."/>
        </authorList>
    </citation>
    <scope>NUCLEOTIDE SEQUENCE</scope>
    <source>
        <strain evidence="4">ChiGjej1B1-19959</strain>
    </source>
</reference>
<organism evidence="4 5">
    <name type="scientific">Candidatus Fimenecus excrementigallinarum</name>
    <dbReference type="NCBI Taxonomy" id="2840816"/>
    <lineage>
        <taxon>Bacteria</taxon>
        <taxon>Bacillati</taxon>
        <taxon>Bacillota</taxon>
        <taxon>Clostridia</taxon>
        <taxon>Candidatus Fimenecus</taxon>
    </lineage>
</organism>
<feature type="domain" description="Glycosyl hydrolase-like 10" evidence="3">
    <location>
        <begin position="50"/>
        <end position="353"/>
    </location>
</feature>
<feature type="signal peptide" evidence="2">
    <location>
        <begin position="1"/>
        <end position="18"/>
    </location>
</feature>
<dbReference type="Gene3D" id="3.20.20.80">
    <property type="entry name" value="Glycosidases"/>
    <property type="match status" value="1"/>
</dbReference>
<dbReference type="EMBL" id="DVMW01000012">
    <property type="protein sequence ID" value="HIU35289.1"/>
    <property type="molecule type" value="Genomic_DNA"/>
</dbReference>
<proteinExistence type="predicted"/>
<accession>A0A9D1LD41</accession>
<comment type="caution">
    <text evidence="4">The sequence shown here is derived from an EMBL/GenBank/DDBJ whole genome shotgun (WGS) entry which is preliminary data.</text>
</comment>
<name>A0A9D1LD41_9FIRM</name>
<feature type="chain" id="PRO_5039217848" evidence="2">
    <location>
        <begin position="19"/>
        <end position="414"/>
    </location>
</feature>